<gene>
    <name evidence="3" type="ORF">INT46_005291</name>
</gene>
<reference evidence="3" key="1">
    <citation type="submission" date="2020-12" db="EMBL/GenBank/DDBJ databases">
        <title>Metabolic potential, ecology and presence of endohyphal bacteria is reflected in genomic diversity of Mucoromycotina.</title>
        <authorList>
            <person name="Muszewska A."/>
            <person name="Okrasinska A."/>
            <person name="Steczkiewicz K."/>
            <person name="Drgas O."/>
            <person name="Orlowska M."/>
            <person name="Perlinska-Lenart U."/>
            <person name="Aleksandrzak-Piekarczyk T."/>
            <person name="Szatraj K."/>
            <person name="Zielenkiewicz U."/>
            <person name="Pilsyk S."/>
            <person name="Malc E."/>
            <person name="Mieczkowski P."/>
            <person name="Kruszewska J.S."/>
            <person name="Biernat P."/>
            <person name="Pawlowska J."/>
        </authorList>
    </citation>
    <scope>NUCLEOTIDE SEQUENCE</scope>
    <source>
        <strain evidence="3">CBS 226.32</strain>
    </source>
</reference>
<evidence type="ECO:0000313" key="3">
    <source>
        <dbReference type="EMBL" id="KAG2210615.1"/>
    </source>
</evidence>
<dbReference type="InterPro" id="IPR036047">
    <property type="entry name" value="F-box-like_dom_sf"/>
</dbReference>
<dbReference type="Gene3D" id="3.80.10.10">
    <property type="entry name" value="Ribonuclease Inhibitor"/>
    <property type="match status" value="3"/>
</dbReference>
<dbReference type="OrthoDB" id="73465at2759"/>
<dbReference type="InterPro" id="IPR001810">
    <property type="entry name" value="F-box_dom"/>
</dbReference>
<proteinExistence type="predicted"/>
<evidence type="ECO:0000256" key="1">
    <source>
        <dbReference type="SAM" id="MobiDB-lite"/>
    </source>
</evidence>
<sequence>MLLDLPAELLIRIIQHIEQVGDKCQLLRTCRHLNHLLSTHVVCWKQLDFSPYDRSISNNSLLTFLRNTNIPIYTAYRSSDYATTAITTLNISGCWNLSEELIVALSRSLTHLTHLSLNGYRLNTPILLRIIKQKKLQQNISPAIAFEQQRDHVYQVRPSHDLSSMSMDLSKKQTHRLKVPLILLSNMVSSLPHLTSLSIQYQDLGGRHHFKEFENICHLDISSCIISQPALQTLLRVVGPNLSSLKMLNIDLNNLSWLSVSQYGKKLECLHVSCNEPLLLPSIRHVVSHLPMLQDFRLTRIRTGSIDSVIERLNTANLRRLDLSPKMNIYPKSASNNNVDSAGRRSSRAQFSFDSTTTTMSTPNTIHNRYNKHPPQSPKLALSISNYATTEHDLLLSDSSLERLSLCHQLIELRICFPTITASSLHEMFKRLPQLQVFELRQKHDKSAIDFLTGLKYCQKLKELLLFSVHITQDTVDNLISDDYLLKSTLQHITISEGGVIIEDKNNLNALLSSLKLLQIVCLGQLTRPITWLIDDSTPVNEDIYNSKDFFTTPPLITDITDTVQVKLYCEIDKDYCKKVENSLILAAASFAQVVILKNKIVFQASYYSFCDNSCSNNTYGWGTPSSQFTLISLNEADSNFIYPQALAKQLTLFTDSSNWANYDVAIDINHDMYMNAVNYDKIPDWNGTGVPPMGGYWFANDSSIKDYQLDLQYIILHQMIHGLGMVSSWAPYFSDTNSPFQKLLKGLIVPEDSLKVMTPSPYWYIRHSTGPAYVTGFQPNMIFDKFLNLTIPAKNETRWLVEFGFDLQSFCVLENDAFIVNFMNAFLNNATQSSRAKSIYVSMAQSKTLSFKFSTTCEKSAYFTNAYLNQTYSSIQLMTGPNILQDNTLTEEALYRPGISTSHVDDDYAGTPDFLMTHTFNFGKTLQQLIEDAYSTIPEIKYNITSTIKVNVTTVHNTTVGNHTISANVTTTEERDQITEFLYKSAIGPGILRILETIGYSTVLTNTNYTTSAIKTTKAKTSCDDSNNNYFSRDILEVTVPKSDATRLFATNINFYCIVLLFAPTFFIL</sequence>
<dbReference type="Proteomes" id="UP000650833">
    <property type="component" value="Unassembled WGS sequence"/>
</dbReference>
<evidence type="ECO:0000313" key="4">
    <source>
        <dbReference type="Proteomes" id="UP000650833"/>
    </source>
</evidence>
<protein>
    <recommendedName>
        <fullName evidence="2">F-box domain-containing protein</fullName>
    </recommendedName>
</protein>
<feature type="compositionally biased region" description="Low complexity" evidence="1">
    <location>
        <begin position="356"/>
        <end position="365"/>
    </location>
</feature>
<feature type="domain" description="F-box" evidence="2">
    <location>
        <begin position="1"/>
        <end position="47"/>
    </location>
</feature>
<name>A0A8H7RHQ0_9FUNG</name>
<organism evidence="3 4">
    <name type="scientific">Mucor plumbeus</name>
    <dbReference type="NCBI Taxonomy" id="97098"/>
    <lineage>
        <taxon>Eukaryota</taxon>
        <taxon>Fungi</taxon>
        <taxon>Fungi incertae sedis</taxon>
        <taxon>Mucoromycota</taxon>
        <taxon>Mucoromycotina</taxon>
        <taxon>Mucoromycetes</taxon>
        <taxon>Mucorales</taxon>
        <taxon>Mucorineae</taxon>
        <taxon>Mucoraceae</taxon>
        <taxon>Mucor</taxon>
    </lineage>
</organism>
<dbReference type="EMBL" id="JAEPRC010000080">
    <property type="protein sequence ID" value="KAG2210615.1"/>
    <property type="molecule type" value="Genomic_DNA"/>
</dbReference>
<dbReference type="SUPFAM" id="SSF81383">
    <property type="entry name" value="F-box domain"/>
    <property type="match status" value="1"/>
</dbReference>
<evidence type="ECO:0000259" key="2">
    <source>
        <dbReference type="PROSITE" id="PS50181"/>
    </source>
</evidence>
<dbReference type="AlphaFoldDB" id="A0A8H7RHQ0"/>
<dbReference type="SUPFAM" id="SSF52047">
    <property type="entry name" value="RNI-like"/>
    <property type="match status" value="1"/>
</dbReference>
<dbReference type="PROSITE" id="PS50181">
    <property type="entry name" value="FBOX"/>
    <property type="match status" value="1"/>
</dbReference>
<accession>A0A8H7RHQ0</accession>
<comment type="caution">
    <text evidence="3">The sequence shown here is derived from an EMBL/GenBank/DDBJ whole genome shotgun (WGS) entry which is preliminary data.</text>
</comment>
<dbReference type="InterPro" id="IPR032675">
    <property type="entry name" value="LRR_dom_sf"/>
</dbReference>
<keyword evidence="4" id="KW-1185">Reference proteome</keyword>
<feature type="region of interest" description="Disordered" evidence="1">
    <location>
        <begin position="355"/>
        <end position="377"/>
    </location>
</feature>